<dbReference type="GO" id="GO:0004364">
    <property type="term" value="F:glutathione transferase activity"/>
    <property type="evidence" value="ECO:0007669"/>
    <property type="project" value="TreeGrafter"/>
</dbReference>
<dbReference type="SFLD" id="SFLDS00019">
    <property type="entry name" value="Glutathione_Transferase_(cytos"/>
    <property type="match status" value="1"/>
</dbReference>
<dbReference type="SUPFAM" id="SSF47616">
    <property type="entry name" value="GST C-terminal domain-like"/>
    <property type="match status" value="1"/>
</dbReference>
<dbReference type="PANTHER" id="PTHR42673:SF4">
    <property type="entry name" value="MALEYLACETOACETATE ISOMERASE"/>
    <property type="match status" value="1"/>
</dbReference>
<evidence type="ECO:0000313" key="4">
    <source>
        <dbReference type="EMBL" id="MBC2665414.1"/>
    </source>
</evidence>
<evidence type="ECO:0000256" key="1">
    <source>
        <dbReference type="ARBA" id="ARBA00010007"/>
    </source>
</evidence>
<evidence type="ECO:0000259" key="3">
    <source>
        <dbReference type="PROSITE" id="PS50405"/>
    </source>
</evidence>
<evidence type="ECO:0000259" key="2">
    <source>
        <dbReference type="PROSITE" id="PS50404"/>
    </source>
</evidence>
<sequence length="213" mass="23188">MTEELVLHGFFRSSASYRVRIALGLKGISYRDAFHNLRKDAQKAPAYLSLNPQGLVPALETAGGVLTQSLAICEYLDEIQPVPPLLPADPFERARVRAFVLAIACEIHPLQNLGTLRHLRALGIDAEGVNEWARSVIDTGLEACSRLIADQGGPYCFGDAVTLADVCLVPQLANARRFGARTDWPRLAEIEANCLALPAFQRARPDAQGDAVE</sequence>
<keyword evidence="5" id="KW-1185">Reference proteome</keyword>
<evidence type="ECO:0000313" key="5">
    <source>
        <dbReference type="Proteomes" id="UP000566813"/>
    </source>
</evidence>
<dbReference type="Gene3D" id="3.40.30.10">
    <property type="entry name" value="Glutaredoxin"/>
    <property type="match status" value="1"/>
</dbReference>
<dbReference type="InterPro" id="IPR034333">
    <property type="entry name" value="GST_Zeta_N"/>
</dbReference>
<keyword evidence="4" id="KW-0413">Isomerase</keyword>
<comment type="similarity">
    <text evidence="1">Belongs to the GST superfamily. Zeta family.</text>
</comment>
<dbReference type="GO" id="GO:0006559">
    <property type="term" value="P:L-phenylalanine catabolic process"/>
    <property type="evidence" value="ECO:0007669"/>
    <property type="project" value="TreeGrafter"/>
</dbReference>
<dbReference type="Proteomes" id="UP000566813">
    <property type="component" value="Unassembled WGS sequence"/>
</dbReference>
<dbReference type="InterPro" id="IPR034330">
    <property type="entry name" value="GST_Zeta_C"/>
</dbReference>
<dbReference type="SUPFAM" id="SSF52833">
    <property type="entry name" value="Thioredoxin-like"/>
    <property type="match status" value="1"/>
</dbReference>
<dbReference type="GO" id="GO:0005737">
    <property type="term" value="C:cytoplasm"/>
    <property type="evidence" value="ECO:0007669"/>
    <property type="project" value="InterPro"/>
</dbReference>
<dbReference type="RefSeq" id="WP_185663675.1">
    <property type="nucleotide sequence ID" value="NZ_JACLAW010000005.1"/>
</dbReference>
<comment type="caution">
    <text evidence="4">The sequence shown here is derived from an EMBL/GenBank/DDBJ whole genome shotgun (WGS) entry which is preliminary data.</text>
</comment>
<dbReference type="GO" id="GO:0016034">
    <property type="term" value="F:maleylacetoacetate isomerase activity"/>
    <property type="evidence" value="ECO:0007669"/>
    <property type="project" value="UniProtKB-EC"/>
</dbReference>
<dbReference type="Pfam" id="PF13410">
    <property type="entry name" value="GST_C_2"/>
    <property type="match status" value="1"/>
</dbReference>
<dbReference type="Pfam" id="PF13409">
    <property type="entry name" value="GST_N_2"/>
    <property type="match status" value="1"/>
</dbReference>
<feature type="domain" description="GST C-terminal" evidence="3">
    <location>
        <begin position="89"/>
        <end position="213"/>
    </location>
</feature>
<dbReference type="EC" id="5.2.1.2" evidence="4"/>
<dbReference type="InterPro" id="IPR010987">
    <property type="entry name" value="Glutathione-S-Trfase_C-like"/>
</dbReference>
<reference evidence="4 5" key="1">
    <citation type="submission" date="2020-08" db="EMBL/GenBank/DDBJ databases">
        <title>The genome sequence of type strain Novosphingobium flavum NBRC 111647.</title>
        <authorList>
            <person name="Liu Y."/>
        </authorList>
    </citation>
    <scope>NUCLEOTIDE SEQUENCE [LARGE SCALE GENOMIC DNA]</scope>
    <source>
        <strain evidence="4 5">NBRC 111647</strain>
    </source>
</reference>
<dbReference type="SFLD" id="SFLDG00358">
    <property type="entry name" value="Main_(cytGST)"/>
    <property type="match status" value="1"/>
</dbReference>
<protein>
    <submittedName>
        <fullName evidence="4">Maleylacetoacetate isomerase</fullName>
        <ecNumber evidence="4">5.2.1.2</ecNumber>
    </submittedName>
</protein>
<dbReference type="PROSITE" id="PS50405">
    <property type="entry name" value="GST_CTER"/>
    <property type="match status" value="1"/>
</dbReference>
<dbReference type="EMBL" id="JACLAW010000005">
    <property type="protein sequence ID" value="MBC2665414.1"/>
    <property type="molecule type" value="Genomic_DNA"/>
</dbReference>
<dbReference type="InterPro" id="IPR004045">
    <property type="entry name" value="Glutathione_S-Trfase_N"/>
</dbReference>
<dbReference type="CDD" id="cd03191">
    <property type="entry name" value="GST_C_Zeta"/>
    <property type="match status" value="1"/>
</dbReference>
<accession>A0A7X1KLB6</accession>
<dbReference type="PANTHER" id="PTHR42673">
    <property type="entry name" value="MALEYLACETOACETATE ISOMERASE"/>
    <property type="match status" value="1"/>
</dbReference>
<dbReference type="PROSITE" id="PS50404">
    <property type="entry name" value="GST_NTER"/>
    <property type="match status" value="1"/>
</dbReference>
<dbReference type="InterPro" id="IPR040079">
    <property type="entry name" value="Glutathione_S-Trfase"/>
</dbReference>
<dbReference type="InterPro" id="IPR036282">
    <property type="entry name" value="Glutathione-S-Trfase_C_sf"/>
</dbReference>
<dbReference type="CDD" id="cd03042">
    <property type="entry name" value="GST_N_Zeta"/>
    <property type="match status" value="1"/>
</dbReference>
<name>A0A7X1KLB6_9SPHN</name>
<gene>
    <name evidence="4" type="primary">maiA</name>
    <name evidence="4" type="ORF">H7F51_07765</name>
</gene>
<feature type="domain" description="GST N-terminal" evidence="2">
    <location>
        <begin position="3"/>
        <end position="84"/>
    </location>
</feature>
<dbReference type="Gene3D" id="1.20.1050.10">
    <property type="match status" value="1"/>
</dbReference>
<dbReference type="InterPro" id="IPR036249">
    <property type="entry name" value="Thioredoxin-like_sf"/>
</dbReference>
<organism evidence="4 5">
    <name type="scientific">Novosphingobium flavum</name>
    <dbReference type="NCBI Taxonomy" id="1778672"/>
    <lineage>
        <taxon>Bacteria</taxon>
        <taxon>Pseudomonadati</taxon>
        <taxon>Pseudomonadota</taxon>
        <taxon>Alphaproteobacteria</taxon>
        <taxon>Sphingomonadales</taxon>
        <taxon>Sphingomonadaceae</taxon>
        <taxon>Novosphingobium</taxon>
    </lineage>
</organism>
<dbReference type="NCBIfam" id="TIGR01262">
    <property type="entry name" value="maiA"/>
    <property type="match status" value="1"/>
</dbReference>
<dbReference type="InterPro" id="IPR005955">
    <property type="entry name" value="GST_Zeta"/>
</dbReference>
<dbReference type="GO" id="GO:0006749">
    <property type="term" value="P:glutathione metabolic process"/>
    <property type="evidence" value="ECO:0007669"/>
    <property type="project" value="TreeGrafter"/>
</dbReference>
<proteinExistence type="inferred from homology"/>
<dbReference type="AlphaFoldDB" id="A0A7X1KLB6"/>